<dbReference type="Gene3D" id="3.40.50.720">
    <property type="entry name" value="NAD(P)-binding Rossmann-like Domain"/>
    <property type="match status" value="1"/>
</dbReference>
<organism evidence="3">
    <name type="scientific">marine sediment metagenome</name>
    <dbReference type="NCBI Taxonomy" id="412755"/>
    <lineage>
        <taxon>unclassified sequences</taxon>
        <taxon>metagenomes</taxon>
        <taxon>ecological metagenomes</taxon>
    </lineage>
</organism>
<dbReference type="InterPro" id="IPR036291">
    <property type="entry name" value="NAD(P)-bd_dom_sf"/>
</dbReference>
<dbReference type="Gene3D" id="3.40.50.10860">
    <property type="entry name" value="Leucine Dehydrogenase, chain A, domain 1"/>
    <property type="match status" value="1"/>
</dbReference>
<accession>X1SZY8</accession>
<reference evidence="3" key="1">
    <citation type="journal article" date="2014" name="Front. Microbiol.">
        <title>High frequency of phylogenetically diverse reductive dehalogenase-homologous genes in deep subseafloor sedimentary metagenomes.</title>
        <authorList>
            <person name="Kawai M."/>
            <person name="Futagami T."/>
            <person name="Toyoda A."/>
            <person name="Takaki Y."/>
            <person name="Nishi S."/>
            <person name="Hori S."/>
            <person name="Arai W."/>
            <person name="Tsubouchi T."/>
            <person name="Morono Y."/>
            <person name="Uchiyama I."/>
            <person name="Ito T."/>
            <person name="Fujiyama A."/>
            <person name="Inagaki F."/>
            <person name="Takami H."/>
        </authorList>
    </citation>
    <scope>NUCLEOTIDE SEQUENCE</scope>
    <source>
        <strain evidence="3">Expedition CK06-06</strain>
    </source>
</reference>
<dbReference type="GO" id="GO:0004477">
    <property type="term" value="F:methenyltetrahydrofolate cyclohydrolase activity"/>
    <property type="evidence" value="ECO:0007669"/>
    <property type="project" value="UniProtKB-EC"/>
</dbReference>
<gene>
    <name evidence="3" type="ORF">S12H4_21652</name>
</gene>
<dbReference type="Pfam" id="PF02882">
    <property type="entry name" value="THF_DHG_CYH_C"/>
    <property type="match status" value="1"/>
</dbReference>
<dbReference type="InterPro" id="IPR020631">
    <property type="entry name" value="THF_DH/CycHdrlase_NAD-bd_dom"/>
</dbReference>
<feature type="domain" description="Tetrahydrofolate dehydrogenase/cyclohydrolase NAD(P)-binding" evidence="2">
    <location>
        <begin position="22"/>
        <end position="115"/>
    </location>
</feature>
<evidence type="ECO:0000256" key="1">
    <source>
        <dbReference type="ARBA" id="ARBA00012776"/>
    </source>
</evidence>
<protein>
    <recommendedName>
        <fullName evidence="1">methenyltetrahydrofolate cyclohydrolase</fullName>
        <ecNumber evidence="1">3.5.4.9</ecNumber>
    </recommendedName>
</protein>
<evidence type="ECO:0000313" key="3">
    <source>
        <dbReference type="EMBL" id="GAI84711.1"/>
    </source>
</evidence>
<dbReference type="EC" id="3.5.4.9" evidence="1"/>
<comment type="caution">
    <text evidence="3">The sequence shown here is derived from an EMBL/GenBank/DDBJ whole genome shotgun (WGS) entry which is preliminary data.</text>
</comment>
<dbReference type="CDD" id="cd01080">
    <property type="entry name" value="NAD_bind_m-THF_DH_Cyclohyd"/>
    <property type="match status" value="1"/>
</dbReference>
<evidence type="ECO:0000259" key="2">
    <source>
        <dbReference type="Pfam" id="PF02882"/>
    </source>
</evidence>
<dbReference type="InterPro" id="IPR000672">
    <property type="entry name" value="THF_DH/CycHdrlase"/>
</dbReference>
<dbReference type="PANTHER" id="PTHR48099">
    <property type="entry name" value="C-1-TETRAHYDROFOLATE SYNTHASE, CYTOPLASMIC-RELATED"/>
    <property type="match status" value="1"/>
</dbReference>
<dbReference type="GO" id="GO:0004488">
    <property type="term" value="F:methylenetetrahydrofolate dehydrogenase (NADP+) activity"/>
    <property type="evidence" value="ECO:0007669"/>
    <property type="project" value="InterPro"/>
</dbReference>
<dbReference type="GO" id="GO:0035999">
    <property type="term" value="P:tetrahydrofolate interconversion"/>
    <property type="evidence" value="ECO:0007669"/>
    <property type="project" value="TreeGrafter"/>
</dbReference>
<dbReference type="AlphaFoldDB" id="X1SZY8"/>
<dbReference type="SUPFAM" id="SSF51735">
    <property type="entry name" value="NAD(P)-binding Rossmann-fold domains"/>
    <property type="match status" value="1"/>
</dbReference>
<dbReference type="PANTHER" id="PTHR48099:SF5">
    <property type="entry name" value="C-1-TETRAHYDROFOLATE SYNTHASE, CYTOPLASMIC"/>
    <property type="match status" value="1"/>
</dbReference>
<sequence>DVDGLHPFNRGRLFGYNEELVPCTPKGIIALLDSYDIELKGKDVTIINRSILVGKPLIFMCLKRNATVSVCHTKTKDISRYIKQADILIVAVGQPKFITKDKIKDGVVIIDVGYHLRFYHYSIP</sequence>
<name>X1SZY8_9ZZZZ</name>
<dbReference type="PRINTS" id="PR00085">
    <property type="entry name" value="THFDHDRGNASE"/>
</dbReference>
<dbReference type="GO" id="GO:0005829">
    <property type="term" value="C:cytosol"/>
    <property type="evidence" value="ECO:0007669"/>
    <property type="project" value="TreeGrafter"/>
</dbReference>
<feature type="non-terminal residue" evidence="3">
    <location>
        <position position="1"/>
    </location>
</feature>
<proteinExistence type="predicted"/>
<dbReference type="EMBL" id="BARW01011168">
    <property type="protein sequence ID" value="GAI84711.1"/>
    <property type="molecule type" value="Genomic_DNA"/>
</dbReference>